<keyword evidence="2" id="KW-0496">Mitochondrion</keyword>
<protein>
    <submittedName>
        <fullName evidence="2">NADH dehydrogenase subunit 6</fullName>
    </submittedName>
</protein>
<reference evidence="2" key="1">
    <citation type="submission" date="2011-12" db="EMBL/GenBank/DDBJ databases">
        <title>Analysis of the complete mitochondrial genome sequence of Palinura versicolor.</title>
        <authorList>
            <person name="Wei Y."/>
        </authorList>
    </citation>
    <scope>NUCLEOTIDE SEQUENCE</scope>
</reference>
<accession>I1WZ67</accession>
<proteinExistence type="predicted"/>
<organism evidence="2">
    <name type="scientific">Panulirus versicolor</name>
    <name type="common">Painted spiny lobster</name>
    <name type="synonym">Palinurus versicolor</name>
    <dbReference type="NCBI Taxonomy" id="150436"/>
    <lineage>
        <taxon>Eukaryota</taxon>
        <taxon>Metazoa</taxon>
        <taxon>Ecdysozoa</taxon>
        <taxon>Arthropoda</taxon>
        <taxon>Crustacea</taxon>
        <taxon>Multicrustacea</taxon>
        <taxon>Malacostraca</taxon>
        <taxon>Eumalacostraca</taxon>
        <taxon>Eucarida</taxon>
        <taxon>Decapoda</taxon>
        <taxon>Pleocyemata</taxon>
        <taxon>Achelata</taxon>
        <taxon>Palinuroidea</taxon>
        <taxon>Palinuridae</taxon>
        <taxon>Panulirus</taxon>
    </lineage>
</organism>
<feature type="transmembrane region" description="Helical" evidence="1">
    <location>
        <begin position="20"/>
        <end position="42"/>
    </location>
</feature>
<evidence type="ECO:0000313" key="2">
    <source>
        <dbReference type="EMBL" id="AFI72600.1"/>
    </source>
</evidence>
<keyword evidence="1" id="KW-1133">Transmembrane helix</keyword>
<dbReference type="EMBL" id="JQ320274">
    <property type="protein sequence ID" value="AFI72600.1"/>
    <property type="molecule type" value="Genomic_DNA"/>
</dbReference>
<dbReference type="AlphaFoldDB" id="I1WZ67"/>
<keyword evidence="1" id="KW-0472">Membrane</keyword>
<sequence>MIIFFMSIIFFFSTLSTRLVHPPAAGIILLIQTSLISLSTFLISSSFWFSYILFLVFLGVMLVLFICVASLASNESFKASFFYAGHITLVSLFLSSIFLFSDTLFSFQPVPMYHSFQFAKSASDYSSDLTLLIYNFPVMKVTIVVILYYLFKLIVVVEVTSVFLGALRLSK</sequence>
<geneLocation type="mitochondrion" evidence="2"/>
<feature type="transmembrane region" description="Helical" evidence="1">
    <location>
        <begin position="48"/>
        <end position="69"/>
    </location>
</feature>
<gene>
    <name evidence="2" type="primary">ND6</name>
</gene>
<feature type="transmembrane region" description="Helical" evidence="1">
    <location>
        <begin position="146"/>
        <end position="167"/>
    </location>
</feature>
<name>I1WZ67_PANVR</name>
<evidence type="ECO:0000256" key="1">
    <source>
        <dbReference type="SAM" id="Phobius"/>
    </source>
</evidence>
<keyword evidence="1" id="KW-0812">Transmembrane</keyword>
<feature type="transmembrane region" description="Helical" evidence="1">
    <location>
        <begin position="81"/>
        <end position="101"/>
    </location>
</feature>